<dbReference type="PIRSF" id="PIRSF020606">
    <property type="entry name" value="UCP020606"/>
    <property type="match status" value="1"/>
</dbReference>
<evidence type="ECO:0000313" key="2">
    <source>
        <dbReference type="EMBL" id="ALZ86828.1"/>
    </source>
</evidence>
<evidence type="ECO:0000313" key="3">
    <source>
        <dbReference type="Proteomes" id="UP000064137"/>
    </source>
</evidence>
<proteinExistence type="predicted"/>
<sequence>MNVSPCSRLQLVLLLTLVTLTLALGWAPVDRLTWGIEQLLVILAVVAIVVIQRRFPLSASASLQLFAFLVLHQIGAHYTYSQVPYDDAWQALTGFRLDEALGLQRNHYDRLVHFAYGLLLARPFREVVQGLTGLRGWQSAYAALEFVLASSAGYELMEWLGADLLAGDDAEAFVGAQGDPWDAQKDMALAFLGALLSLVCRHGWPGRRGTGHDVGSR</sequence>
<dbReference type="InterPro" id="IPR014509">
    <property type="entry name" value="YjdF-like"/>
</dbReference>
<dbReference type="EMBL" id="CP013987">
    <property type="protein sequence ID" value="ALZ86828.1"/>
    <property type="molecule type" value="Genomic_DNA"/>
</dbReference>
<keyword evidence="1" id="KW-0812">Transmembrane</keyword>
<keyword evidence="1" id="KW-0472">Membrane</keyword>
<keyword evidence="1" id="KW-1133">Transmembrane helix</keyword>
<dbReference type="Proteomes" id="UP000064137">
    <property type="component" value="Chromosome"/>
</dbReference>
<dbReference type="RefSeq" id="WP_059316862.1">
    <property type="nucleotide sequence ID" value="NZ_CP013987.1"/>
</dbReference>
<reference evidence="2 3" key="1">
    <citation type="submission" date="2016-01" db="EMBL/GenBank/DDBJ databases">
        <title>Annotation of Pseudomonas oryzihabitans USDA-ARS-USMARC-56511.</title>
        <authorList>
            <person name="Harhay G.P."/>
            <person name="Harhay D.M."/>
            <person name="Smith T.P.L."/>
            <person name="Bono J.L."/>
            <person name="Heaton M.P."/>
            <person name="Clawson M.L."/>
            <person name="Chitko-Mckown C.G."/>
            <person name="Capik S.F."/>
            <person name="DeDonder K.D."/>
            <person name="Apley M.D."/>
            <person name="Lubbers B.V."/>
            <person name="White B.J."/>
            <person name="Larson R.L."/>
        </authorList>
    </citation>
    <scope>NUCLEOTIDE SEQUENCE [LARGE SCALE GENOMIC DNA]</scope>
    <source>
        <strain evidence="2 3">USDA-ARS-USMARC-56511</strain>
    </source>
</reference>
<name>A0A0U4WQB0_9PSED</name>
<dbReference type="Pfam" id="PF09997">
    <property type="entry name" value="DUF2238"/>
    <property type="match status" value="1"/>
</dbReference>
<gene>
    <name evidence="2" type="ORF">APT59_09595</name>
</gene>
<dbReference type="KEGG" id="por:APT59_09595"/>
<evidence type="ECO:0008006" key="4">
    <source>
        <dbReference type="Google" id="ProtNLM"/>
    </source>
</evidence>
<feature type="transmembrane region" description="Helical" evidence="1">
    <location>
        <begin position="35"/>
        <end position="51"/>
    </location>
</feature>
<dbReference type="AlphaFoldDB" id="A0A0U4WQB0"/>
<accession>A0A0U4WQB0</accession>
<evidence type="ECO:0000256" key="1">
    <source>
        <dbReference type="SAM" id="Phobius"/>
    </source>
</evidence>
<protein>
    <recommendedName>
        <fullName evidence="4">DUF2238 domain-containing protein</fullName>
    </recommendedName>
</protein>
<organism evidence="2 3">
    <name type="scientific">Pseudomonas oryzihabitans</name>
    <dbReference type="NCBI Taxonomy" id="47885"/>
    <lineage>
        <taxon>Bacteria</taxon>
        <taxon>Pseudomonadati</taxon>
        <taxon>Pseudomonadota</taxon>
        <taxon>Gammaproteobacteria</taxon>
        <taxon>Pseudomonadales</taxon>
        <taxon>Pseudomonadaceae</taxon>
        <taxon>Pseudomonas</taxon>
    </lineage>
</organism>
<dbReference type="InterPro" id="IPR058534">
    <property type="entry name" value="YjdF"/>
</dbReference>
<dbReference type="OrthoDB" id="9786473at2"/>